<reference evidence="1" key="2">
    <citation type="journal article" date="2024" name="Plant">
        <title>Genomic evolution and insights into agronomic trait innovations of Sesamum species.</title>
        <authorList>
            <person name="Miao H."/>
            <person name="Wang L."/>
            <person name="Qu L."/>
            <person name="Liu H."/>
            <person name="Sun Y."/>
            <person name="Le M."/>
            <person name="Wang Q."/>
            <person name="Wei S."/>
            <person name="Zheng Y."/>
            <person name="Lin W."/>
            <person name="Duan Y."/>
            <person name="Cao H."/>
            <person name="Xiong S."/>
            <person name="Wang X."/>
            <person name="Wei L."/>
            <person name="Li C."/>
            <person name="Ma Q."/>
            <person name="Ju M."/>
            <person name="Zhao R."/>
            <person name="Li G."/>
            <person name="Mu C."/>
            <person name="Tian Q."/>
            <person name="Mei H."/>
            <person name="Zhang T."/>
            <person name="Gao T."/>
            <person name="Zhang H."/>
        </authorList>
    </citation>
    <scope>NUCLEOTIDE SEQUENCE</scope>
    <source>
        <strain evidence="1">G02</strain>
    </source>
</reference>
<dbReference type="InterPro" id="IPR036397">
    <property type="entry name" value="RNaseH_sf"/>
</dbReference>
<dbReference type="GO" id="GO:0003676">
    <property type="term" value="F:nucleic acid binding"/>
    <property type="evidence" value="ECO:0007669"/>
    <property type="project" value="InterPro"/>
</dbReference>
<dbReference type="Gene3D" id="3.30.420.10">
    <property type="entry name" value="Ribonuclease H-like superfamily/Ribonuclease H"/>
    <property type="match status" value="1"/>
</dbReference>
<dbReference type="Gene3D" id="2.30.30.850">
    <property type="match status" value="1"/>
</dbReference>
<sequence length="251" mass="28680">MPCWKDAIEAYLTVGSLPSDKKEARAVRIRAARFTMIAGELYKRGFSQLFLKCLDPEKAEYVLREVHEGSCENHSGGRSLAGKVLRLGEAKGNWVDELPGVLWAYRKTTQKRTGESPFNLVYGTKAVIPAEIGEVTLRIQQYKSKTDDVERRVDLDLLGEIRNTASIRSEAYKRYVAKVYNTRVRPRNFQIGDLVWRRSDMQGNLEKLDAKWEGPYQVAETIGNATYKLKKLDGKEVPRTWNVANLQKFYA</sequence>
<comment type="caution">
    <text evidence="1">The sequence shown here is derived from an EMBL/GenBank/DDBJ whole genome shotgun (WGS) entry which is preliminary data.</text>
</comment>
<evidence type="ECO:0000313" key="1">
    <source>
        <dbReference type="EMBL" id="KAL0367494.1"/>
    </source>
</evidence>
<name>A0AAW2QIK8_SESRA</name>
<gene>
    <name evidence="1" type="ORF">Sradi_3639500</name>
</gene>
<evidence type="ECO:0008006" key="2">
    <source>
        <dbReference type="Google" id="ProtNLM"/>
    </source>
</evidence>
<dbReference type="PANTHER" id="PTHR48475:SF2">
    <property type="entry name" value="RIBONUCLEASE H"/>
    <property type="match status" value="1"/>
</dbReference>
<protein>
    <recommendedName>
        <fullName evidence="2">Reverse transcriptase</fullName>
    </recommendedName>
</protein>
<dbReference type="PANTHER" id="PTHR48475">
    <property type="entry name" value="RIBONUCLEASE H"/>
    <property type="match status" value="1"/>
</dbReference>
<accession>A0AAW2QIK8</accession>
<organism evidence="1">
    <name type="scientific">Sesamum radiatum</name>
    <name type="common">Black benniseed</name>
    <dbReference type="NCBI Taxonomy" id="300843"/>
    <lineage>
        <taxon>Eukaryota</taxon>
        <taxon>Viridiplantae</taxon>
        <taxon>Streptophyta</taxon>
        <taxon>Embryophyta</taxon>
        <taxon>Tracheophyta</taxon>
        <taxon>Spermatophyta</taxon>
        <taxon>Magnoliopsida</taxon>
        <taxon>eudicotyledons</taxon>
        <taxon>Gunneridae</taxon>
        <taxon>Pentapetalae</taxon>
        <taxon>asterids</taxon>
        <taxon>lamiids</taxon>
        <taxon>Lamiales</taxon>
        <taxon>Pedaliaceae</taxon>
        <taxon>Sesamum</taxon>
    </lineage>
</organism>
<dbReference type="EMBL" id="JACGWJ010000015">
    <property type="protein sequence ID" value="KAL0367494.1"/>
    <property type="molecule type" value="Genomic_DNA"/>
</dbReference>
<reference evidence="1" key="1">
    <citation type="submission" date="2020-06" db="EMBL/GenBank/DDBJ databases">
        <authorList>
            <person name="Li T."/>
            <person name="Hu X."/>
            <person name="Zhang T."/>
            <person name="Song X."/>
            <person name="Zhang H."/>
            <person name="Dai N."/>
            <person name="Sheng W."/>
            <person name="Hou X."/>
            <person name="Wei L."/>
        </authorList>
    </citation>
    <scope>NUCLEOTIDE SEQUENCE</scope>
    <source>
        <strain evidence="1">G02</strain>
        <tissue evidence="1">Leaf</tissue>
    </source>
</reference>
<dbReference type="AlphaFoldDB" id="A0AAW2QIK8"/>
<proteinExistence type="predicted"/>